<protein>
    <submittedName>
        <fullName evidence="3">G_PROTEIN_RECEP_F1_2 domain-containing protein</fullName>
    </submittedName>
</protein>
<feature type="transmembrane region" description="Helical" evidence="1">
    <location>
        <begin position="232"/>
        <end position="253"/>
    </location>
</feature>
<feature type="transmembrane region" description="Helical" evidence="1">
    <location>
        <begin position="156"/>
        <end position="180"/>
    </location>
</feature>
<proteinExistence type="predicted"/>
<dbReference type="AlphaFoldDB" id="A0A0M3HU13"/>
<reference evidence="3" key="1">
    <citation type="submission" date="2017-02" db="UniProtKB">
        <authorList>
            <consortium name="WormBaseParasite"/>
        </authorList>
    </citation>
    <scope>IDENTIFICATION</scope>
</reference>
<feature type="transmembrane region" description="Helical" evidence="1">
    <location>
        <begin position="122"/>
        <end position="144"/>
    </location>
</feature>
<feature type="transmembrane region" description="Helical" evidence="1">
    <location>
        <begin position="206"/>
        <end position="225"/>
    </location>
</feature>
<dbReference type="WBParaSite" id="ALUE_0000622801-mRNA-1">
    <property type="protein sequence ID" value="ALUE_0000622801-mRNA-1"/>
    <property type="gene ID" value="ALUE_0000622801"/>
</dbReference>
<feature type="transmembrane region" description="Helical" evidence="1">
    <location>
        <begin position="39"/>
        <end position="57"/>
    </location>
</feature>
<keyword evidence="1" id="KW-0472">Membrane</keyword>
<keyword evidence="1" id="KW-1133">Transmembrane helix</keyword>
<organism evidence="2 3">
    <name type="scientific">Ascaris lumbricoides</name>
    <name type="common">Giant roundworm</name>
    <dbReference type="NCBI Taxonomy" id="6252"/>
    <lineage>
        <taxon>Eukaryota</taxon>
        <taxon>Metazoa</taxon>
        <taxon>Ecdysozoa</taxon>
        <taxon>Nematoda</taxon>
        <taxon>Chromadorea</taxon>
        <taxon>Rhabditida</taxon>
        <taxon>Spirurina</taxon>
        <taxon>Ascaridomorpha</taxon>
        <taxon>Ascaridoidea</taxon>
        <taxon>Ascarididae</taxon>
        <taxon>Ascaris</taxon>
    </lineage>
</organism>
<evidence type="ECO:0000313" key="2">
    <source>
        <dbReference type="Proteomes" id="UP000036681"/>
    </source>
</evidence>
<accession>A0A0M3HU13</accession>
<feature type="transmembrane region" description="Helical" evidence="1">
    <location>
        <begin position="69"/>
        <end position="93"/>
    </location>
</feature>
<evidence type="ECO:0000256" key="1">
    <source>
        <dbReference type="SAM" id="Phobius"/>
    </source>
</evidence>
<name>A0A0M3HU13_ASCLU</name>
<sequence length="283" mass="31458">MDISGSMLGANSDNSIPEHVVVEVAGCDMKTFAVLLMELFLSLIGAALCALTMVLLLRFNVFHVNQRILIANVALIVLFGSFYASLRAIIAIYQCGNMPTALSSSLGMDNERVAECYLRDSISPAIAIAIVMSGLCIAIERLYATLNFAVYEYQEMSYVVSTACLVTLLPIVFYVIGFLASLCTGKAELTFSCAKLIDGDYIKENIVYIIAAFFDTIFLALYTLLYFEMRNLIYPLFAIIFPLSYIYQCPIFYSKARTVAAEMLFPHSEGKRKSIFISEIEHI</sequence>
<keyword evidence="1" id="KW-0812">Transmembrane</keyword>
<evidence type="ECO:0000313" key="3">
    <source>
        <dbReference type="WBParaSite" id="ALUE_0000622801-mRNA-1"/>
    </source>
</evidence>
<keyword evidence="2" id="KW-1185">Reference proteome</keyword>
<dbReference type="Proteomes" id="UP000036681">
    <property type="component" value="Unplaced"/>
</dbReference>